<accession>A0ABS1BHJ6</accession>
<dbReference type="InterPro" id="IPR011051">
    <property type="entry name" value="RmlC_Cupin_sf"/>
</dbReference>
<dbReference type="InterPro" id="IPR025499">
    <property type="entry name" value="KdgF"/>
</dbReference>
<organism evidence="2 3">
    <name type="scientific">Pedobacter segetis</name>
    <dbReference type="NCBI Taxonomy" id="2793069"/>
    <lineage>
        <taxon>Bacteria</taxon>
        <taxon>Pseudomonadati</taxon>
        <taxon>Bacteroidota</taxon>
        <taxon>Sphingobacteriia</taxon>
        <taxon>Sphingobacteriales</taxon>
        <taxon>Sphingobacteriaceae</taxon>
        <taxon>Pedobacter</taxon>
    </lineage>
</organism>
<dbReference type="EMBL" id="JAEHFY010000006">
    <property type="protein sequence ID" value="MBK0382357.1"/>
    <property type="molecule type" value="Genomic_DNA"/>
</dbReference>
<dbReference type="InterPro" id="IPR014710">
    <property type="entry name" value="RmlC-like_jellyroll"/>
</dbReference>
<proteinExistence type="predicted"/>
<sequence>MNNNLFQIESETPWEDLGNGIKRQIYGYDDSVMMVKVKFEAGAIGVLHQHHHAQVTYVESGVFEASIDGNVKTLKQGDGFYAPPHKTHGVVCKETGVLIDVFSPHRADFLK</sequence>
<dbReference type="PIRSF" id="PIRSF029883">
    <property type="entry name" value="KdgF"/>
    <property type="match status" value="1"/>
</dbReference>
<dbReference type="InterPro" id="IPR013096">
    <property type="entry name" value="Cupin_2"/>
</dbReference>
<dbReference type="Gene3D" id="2.60.120.10">
    <property type="entry name" value="Jelly Rolls"/>
    <property type="match status" value="1"/>
</dbReference>
<dbReference type="PANTHER" id="PTHR40112:SF1">
    <property type="entry name" value="H2HPP ISOMERASE"/>
    <property type="match status" value="1"/>
</dbReference>
<evidence type="ECO:0000259" key="1">
    <source>
        <dbReference type="Pfam" id="PF07883"/>
    </source>
</evidence>
<dbReference type="PANTHER" id="PTHR40112">
    <property type="entry name" value="H2HPP ISOMERASE"/>
    <property type="match status" value="1"/>
</dbReference>
<keyword evidence="3" id="KW-1185">Reference proteome</keyword>
<evidence type="ECO:0000313" key="2">
    <source>
        <dbReference type="EMBL" id="MBK0382357.1"/>
    </source>
</evidence>
<dbReference type="Proteomes" id="UP000660024">
    <property type="component" value="Unassembled WGS sequence"/>
</dbReference>
<dbReference type="SUPFAM" id="SSF51182">
    <property type="entry name" value="RmlC-like cupins"/>
    <property type="match status" value="1"/>
</dbReference>
<dbReference type="Pfam" id="PF07883">
    <property type="entry name" value="Cupin_2"/>
    <property type="match status" value="1"/>
</dbReference>
<name>A0ABS1BHJ6_9SPHI</name>
<feature type="domain" description="Cupin type-2" evidence="1">
    <location>
        <begin position="37"/>
        <end position="98"/>
    </location>
</feature>
<evidence type="ECO:0000313" key="3">
    <source>
        <dbReference type="Proteomes" id="UP000660024"/>
    </source>
</evidence>
<comment type="caution">
    <text evidence="2">The sequence shown here is derived from an EMBL/GenBank/DDBJ whole genome shotgun (WGS) entry which is preliminary data.</text>
</comment>
<dbReference type="CDD" id="cd02238">
    <property type="entry name" value="cupin_KdgF"/>
    <property type="match status" value="1"/>
</dbReference>
<dbReference type="InterPro" id="IPR052535">
    <property type="entry name" value="Bacilysin_H2HPP_isomerase"/>
</dbReference>
<gene>
    <name evidence="2" type="ORF">I5M32_05225</name>
</gene>
<reference evidence="2 3" key="1">
    <citation type="submission" date="2020-12" db="EMBL/GenBank/DDBJ databases">
        <title>Bacterial novel species Pedobacter sp. SD-b isolated from soil.</title>
        <authorList>
            <person name="Jung H.-Y."/>
        </authorList>
    </citation>
    <scope>NUCLEOTIDE SEQUENCE [LARGE SCALE GENOMIC DNA]</scope>
    <source>
        <strain evidence="2 3">SD-b</strain>
    </source>
</reference>
<protein>
    <submittedName>
        <fullName evidence="2">Cupin domain-containing protein</fullName>
    </submittedName>
</protein>
<dbReference type="RefSeq" id="WP_200585137.1">
    <property type="nucleotide sequence ID" value="NZ_JAEHFY010000006.1"/>
</dbReference>